<reference evidence="3" key="1">
    <citation type="submission" date="2020-06" db="EMBL/GenBank/DDBJ databases">
        <title>Draft genomic sequecing of Geomonas sp. Red745.</title>
        <authorList>
            <person name="Itoh H."/>
            <person name="Xu Z.X."/>
            <person name="Ushijima N."/>
            <person name="Masuda Y."/>
            <person name="Shiratori Y."/>
            <person name="Senoo K."/>
        </authorList>
    </citation>
    <scope>NUCLEOTIDE SEQUENCE [LARGE SCALE GENOMIC DNA]</scope>
    <source>
        <strain evidence="3">Red745</strain>
    </source>
</reference>
<dbReference type="SUPFAM" id="SSF54909">
    <property type="entry name" value="Dimeric alpha+beta barrel"/>
    <property type="match status" value="1"/>
</dbReference>
<comment type="caution">
    <text evidence="2">The sequence shown here is derived from an EMBL/GenBank/DDBJ whole genome shotgun (WGS) entry which is preliminary data.</text>
</comment>
<keyword evidence="3" id="KW-1185">Reference proteome</keyword>
<feature type="transmembrane region" description="Helical" evidence="1">
    <location>
        <begin position="128"/>
        <end position="146"/>
    </location>
</feature>
<dbReference type="EMBL" id="BLXZ01000003">
    <property type="protein sequence ID" value="GFO68020.1"/>
    <property type="molecule type" value="Genomic_DNA"/>
</dbReference>
<dbReference type="RefSeq" id="WP_183360546.1">
    <property type="nucleotide sequence ID" value="NZ_BLXZ01000003.1"/>
</dbReference>
<keyword evidence="1" id="KW-1133">Transmembrane helix</keyword>
<dbReference type="PANTHER" id="PTHR40057:SF1">
    <property type="entry name" value="SLR1162 PROTEIN"/>
    <property type="match status" value="1"/>
</dbReference>
<evidence type="ECO:0000256" key="1">
    <source>
        <dbReference type="SAM" id="Phobius"/>
    </source>
</evidence>
<keyword evidence="1" id="KW-0812">Transmembrane</keyword>
<dbReference type="AlphaFoldDB" id="A0A6V8N6P2"/>
<protein>
    <submittedName>
        <fullName evidence="2">Antibiotic biosynthesis monooxygenase</fullName>
    </submittedName>
</protein>
<dbReference type="GO" id="GO:0004497">
    <property type="term" value="F:monooxygenase activity"/>
    <property type="evidence" value="ECO:0007669"/>
    <property type="project" value="UniProtKB-KW"/>
</dbReference>
<proteinExistence type="predicted"/>
<dbReference type="Gene3D" id="3.30.70.100">
    <property type="match status" value="1"/>
</dbReference>
<keyword evidence="2" id="KW-0560">Oxidoreductase</keyword>
<keyword evidence="1" id="KW-0472">Membrane</keyword>
<dbReference type="Proteomes" id="UP000587586">
    <property type="component" value="Unassembled WGS sequence"/>
</dbReference>
<evidence type="ECO:0000313" key="3">
    <source>
        <dbReference type="Proteomes" id="UP000587586"/>
    </source>
</evidence>
<feature type="transmembrane region" description="Helical" evidence="1">
    <location>
        <begin position="158"/>
        <end position="179"/>
    </location>
</feature>
<dbReference type="InterPro" id="IPR011008">
    <property type="entry name" value="Dimeric_a/b-barrel"/>
</dbReference>
<sequence>MSTAASPDTKTTDGATVVITHRLRANKQGEYERWLEEIAPLCQASTGHLDWNIVRPISGLTDTYTVIIRFDTEANLRNWMESPTRARLIEQVRPLFVTDDDFFISSGLDFWFTPAGAKAKIPVRWKQYLVTWSAIYPLALLIPMVVNPLLHRLGIGDNRFLATFVVTGVVVFLMVYLVMPRYTRLVQRWLFSRPGE</sequence>
<dbReference type="PANTHER" id="PTHR40057">
    <property type="entry name" value="SLR1162 PROTEIN"/>
    <property type="match status" value="1"/>
</dbReference>
<keyword evidence="2" id="KW-0503">Monooxygenase</keyword>
<gene>
    <name evidence="2" type="ORF">GMLC_15990</name>
</gene>
<dbReference type="InterPro" id="IPR038762">
    <property type="entry name" value="ABM_predict"/>
</dbReference>
<evidence type="ECO:0000313" key="2">
    <source>
        <dbReference type="EMBL" id="GFO68020.1"/>
    </source>
</evidence>
<name>A0A6V8N6P2_9BACT</name>
<organism evidence="2 3">
    <name type="scientific">Geomonas limicola</name>
    <dbReference type="NCBI Taxonomy" id="2740186"/>
    <lineage>
        <taxon>Bacteria</taxon>
        <taxon>Pseudomonadati</taxon>
        <taxon>Thermodesulfobacteriota</taxon>
        <taxon>Desulfuromonadia</taxon>
        <taxon>Geobacterales</taxon>
        <taxon>Geobacteraceae</taxon>
        <taxon>Geomonas</taxon>
    </lineage>
</organism>
<accession>A0A6V8N6P2</accession>